<evidence type="ECO:0000256" key="7">
    <source>
        <dbReference type="ARBA" id="ARBA00023242"/>
    </source>
</evidence>
<accession>A0ABR2TQ59</accession>
<keyword evidence="4" id="KW-0949">S-adenosyl-L-methionine</keyword>
<keyword evidence="7" id="KW-0539">Nucleus</keyword>
<keyword evidence="5" id="KW-0677">Repeat</keyword>
<gene>
    <name evidence="9" type="ORF">V6N11_014752</name>
</gene>
<dbReference type="PANTHER" id="PTHR23068:SF25">
    <property type="entry name" value="DNA (CYTOSINE-5)-METHYLTRANSFERASE DRM2"/>
    <property type="match status" value="1"/>
</dbReference>
<keyword evidence="10" id="KW-1185">Reference proteome</keyword>
<sequence>MGFSEKLVAQAIEENGQDDSNLILETLLQYSASSSASSSNSKSIDYFVGMRFSEEAVRENGEGNTGTILQAIEESSSIQQNTYYYNYSDYKGTSFDDFTKIDSSSMTEEIMDTGFDEESKLLHLMRMGYLEADASLAMERCGPDSSIAVLTDFICAAQMAKADDALYPVDDRRPFCDDFGYKKRRNSGYNVGKRKQVKLEKKLPNDIEEALHLPNPMIGFGIPTESGRITRITLPEAAAGPPYFYFENVALAPKGVWRTMSRFLYEVEPEFVDSNYFCAAARKRGYIHNLPIENRFPLLPFPPRTIQEAFPLTRKWWPSWDTRTKLNCLRTCTATGSVTGLQYPNELIVGAGYPYHAWLLSQVLPALLTHHPWNSIALVEDYIAMTYLHGAGRNKVAPLEPDEVEMLLGFPKNHTREGGTNRKDRYKSLGNSFQVDTVAYHLSVLKDMFPSGINVLSLFSGIGGAEVALHRLGISLKNIVSVEMSEVNRHIIRSWWEQSNLDRNTRRARTKRRSIGAFDE</sequence>
<keyword evidence="6" id="KW-0238">DNA-binding</keyword>
<organism evidence="9 10">
    <name type="scientific">Hibiscus sabdariffa</name>
    <name type="common">roselle</name>
    <dbReference type="NCBI Taxonomy" id="183260"/>
    <lineage>
        <taxon>Eukaryota</taxon>
        <taxon>Viridiplantae</taxon>
        <taxon>Streptophyta</taxon>
        <taxon>Embryophyta</taxon>
        <taxon>Tracheophyta</taxon>
        <taxon>Spermatophyta</taxon>
        <taxon>Magnoliopsida</taxon>
        <taxon>eudicotyledons</taxon>
        <taxon>Gunneridae</taxon>
        <taxon>Pentapetalae</taxon>
        <taxon>rosids</taxon>
        <taxon>malvids</taxon>
        <taxon>Malvales</taxon>
        <taxon>Malvaceae</taxon>
        <taxon>Malvoideae</taxon>
        <taxon>Hibiscus</taxon>
    </lineage>
</organism>
<evidence type="ECO:0000256" key="2">
    <source>
        <dbReference type="ARBA" id="ARBA00022603"/>
    </source>
</evidence>
<keyword evidence="2" id="KW-0489">Methyltransferase</keyword>
<evidence type="ECO:0000256" key="4">
    <source>
        <dbReference type="ARBA" id="ARBA00022691"/>
    </source>
</evidence>
<dbReference type="InterPro" id="IPR030380">
    <property type="entry name" value="SAM_MeTfrase_DRM"/>
</dbReference>
<dbReference type="Gene3D" id="3.40.50.150">
    <property type="entry name" value="Vaccinia Virus protein VP39"/>
    <property type="match status" value="2"/>
</dbReference>
<comment type="subcellular location">
    <subcellularLocation>
        <location evidence="1">Nucleus</location>
    </subcellularLocation>
</comment>
<dbReference type="InterPro" id="IPR029063">
    <property type="entry name" value="SAM-dependent_MTases_sf"/>
</dbReference>
<feature type="domain" description="SAM-dependent MTase DRM-type" evidence="8">
    <location>
        <begin position="229"/>
        <end position="520"/>
    </location>
</feature>
<proteinExistence type="predicted"/>
<evidence type="ECO:0000259" key="8">
    <source>
        <dbReference type="PROSITE" id="PS51680"/>
    </source>
</evidence>
<comment type="caution">
    <text evidence="9">The sequence shown here is derived from an EMBL/GenBank/DDBJ whole genome shotgun (WGS) entry which is preliminary data.</text>
</comment>
<evidence type="ECO:0000313" key="9">
    <source>
        <dbReference type="EMBL" id="KAK9039554.1"/>
    </source>
</evidence>
<reference evidence="9 10" key="1">
    <citation type="journal article" date="2024" name="G3 (Bethesda)">
        <title>Genome assembly of Hibiscus sabdariffa L. provides insights into metabolisms of medicinal natural products.</title>
        <authorList>
            <person name="Kim T."/>
        </authorList>
    </citation>
    <scope>NUCLEOTIDE SEQUENCE [LARGE SCALE GENOMIC DNA]</scope>
    <source>
        <strain evidence="9">TK-2024</strain>
        <tissue evidence="9">Old leaves</tissue>
    </source>
</reference>
<dbReference type="Proteomes" id="UP001396334">
    <property type="component" value="Unassembled WGS sequence"/>
</dbReference>
<evidence type="ECO:0000256" key="6">
    <source>
        <dbReference type="ARBA" id="ARBA00023125"/>
    </source>
</evidence>
<dbReference type="EMBL" id="JBBPBN010000004">
    <property type="protein sequence ID" value="KAK9039554.1"/>
    <property type="molecule type" value="Genomic_DNA"/>
</dbReference>
<name>A0ABR2TQ59_9ROSI</name>
<dbReference type="PANTHER" id="PTHR23068">
    <property type="entry name" value="DNA CYTOSINE-5- -METHYLTRANSFERASE 3-RELATED"/>
    <property type="match status" value="1"/>
</dbReference>
<evidence type="ECO:0000256" key="5">
    <source>
        <dbReference type="ARBA" id="ARBA00022737"/>
    </source>
</evidence>
<evidence type="ECO:0000313" key="10">
    <source>
        <dbReference type="Proteomes" id="UP001396334"/>
    </source>
</evidence>
<keyword evidence="3" id="KW-0808">Transferase</keyword>
<evidence type="ECO:0000256" key="3">
    <source>
        <dbReference type="ARBA" id="ARBA00022679"/>
    </source>
</evidence>
<dbReference type="SUPFAM" id="SSF53335">
    <property type="entry name" value="S-adenosyl-L-methionine-dependent methyltransferases"/>
    <property type="match status" value="2"/>
</dbReference>
<evidence type="ECO:0000256" key="1">
    <source>
        <dbReference type="ARBA" id="ARBA00004123"/>
    </source>
</evidence>
<dbReference type="InterPro" id="IPR050390">
    <property type="entry name" value="C5-Methyltransferase"/>
</dbReference>
<protein>
    <recommendedName>
        <fullName evidence="8">SAM-dependent MTase DRM-type domain-containing protein</fullName>
    </recommendedName>
</protein>
<dbReference type="PROSITE" id="PS51680">
    <property type="entry name" value="SAM_MT_DRM"/>
    <property type="match status" value="1"/>
</dbReference>